<keyword evidence="1" id="KW-0472">Membrane</keyword>
<dbReference type="PANTHER" id="PTHR47419">
    <property type="entry name" value="DROMYOSUPPRESSIN RECEPTOR RELATED-RELATED"/>
    <property type="match status" value="1"/>
</dbReference>
<feature type="transmembrane region" description="Helical" evidence="1">
    <location>
        <begin position="158"/>
        <end position="176"/>
    </location>
</feature>
<feature type="transmembrane region" description="Helical" evidence="1">
    <location>
        <begin position="77"/>
        <end position="98"/>
    </location>
</feature>
<dbReference type="Pfam" id="PF10324">
    <property type="entry name" value="7TM_GPCR_Srw"/>
    <property type="match status" value="1"/>
</dbReference>
<reference evidence="3" key="1">
    <citation type="submission" date="2010-08" db="EMBL/GenBank/DDBJ databases">
        <authorList>
            <consortium name="Caenorhabditis japonica Sequencing Consortium"/>
            <person name="Wilson R.K."/>
        </authorList>
    </citation>
    <scope>NUCLEOTIDE SEQUENCE [LARGE SCALE GENOMIC DNA]</scope>
    <source>
        <strain evidence="3">DF5081</strain>
    </source>
</reference>
<accession>A0A8R1I0W4</accession>
<organism evidence="2 3">
    <name type="scientific">Caenorhabditis japonica</name>
    <dbReference type="NCBI Taxonomy" id="281687"/>
    <lineage>
        <taxon>Eukaryota</taxon>
        <taxon>Metazoa</taxon>
        <taxon>Ecdysozoa</taxon>
        <taxon>Nematoda</taxon>
        <taxon>Chromadorea</taxon>
        <taxon>Rhabditida</taxon>
        <taxon>Rhabditina</taxon>
        <taxon>Rhabditomorpha</taxon>
        <taxon>Rhabditoidea</taxon>
        <taxon>Rhabditidae</taxon>
        <taxon>Peloderinae</taxon>
        <taxon>Caenorhabditis</taxon>
    </lineage>
</organism>
<dbReference type="Proteomes" id="UP000005237">
    <property type="component" value="Unassembled WGS sequence"/>
</dbReference>
<evidence type="ECO:0000313" key="2">
    <source>
        <dbReference type="EnsemblMetazoa" id="CJA17598a.1"/>
    </source>
</evidence>
<feature type="transmembrane region" description="Helical" evidence="1">
    <location>
        <begin position="118"/>
        <end position="138"/>
    </location>
</feature>
<proteinExistence type="predicted"/>
<dbReference type="GO" id="GO:0008528">
    <property type="term" value="F:G protein-coupled peptide receptor activity"/>
    <property type="evidence" value="ECO:0007669"/>
    <property type="project" value="InterPro"/>
</dbReference>
<keyword evidence="3" id="KW-1185">Reference proteome</keyword>
<dbReference type="AlphaFoldDB" id="A0A8R1I0W4"/>
<evidence type="ECO:0000313" key="3">
    <source>
        <dbReference type="Proteomes" id="UP000005237"/>
    </source>
</evidence>
<dbReference type="SUPFAM" id="SSF81321">
    <property type="entry name" value="Family A G protein-coupled receptor-like"/>
    <property type="match status" value="1"/>
</dbReference>
<reference evidence="2" key="2">
    <citation type="submission" date="2022-06" db="UniProtKB">
        <authorList>
            <consortium name="EnsemblMetazoa"/>
        </authorList>
    </citation>
    <scope>IDENTIFICATION</scope>
    <source>
        <strain evidence="2">DF5081</strain>
    </source>
</reference>
<feature type="transmembrane region" description="Helical" evidence="1">
    <location>
        <begin position="45"/>
        <end position="65"/>
    </location>
</feature>
<dbReference type="EnsemblMetazoa" id="CJA17598a.1">
    <property type="protein sequence ID" value="CJA17598a.1"/>
    <property type="gene ID" value="WBGene00136801"/>
</dbReference>
<keyword evidence="1" id="KW-1133">Transmembrane helix</keyword>
<dbReference type="InterPro" id="IPR019427">
    <property type="entry name" value="7TM_GPCR_serpentine_rcpt_Srw"/>
</dbReference>
<keyword evidence="1" id="KW-0812">Transmembrane</keyword>
<sequence length="259" mass="29189">MSRETNCTQFTEPYPKLGTDGADSHAVPVILMAIVEAYRPFNHGVLLFILLFAFFTNILIVIVLWQKEMRRVGVNVTMMLIAFCDFGGSVAALGHMMLKSYSCDYSTSLSAYTKMLCDYLKLAFHASSNYLAAGMAFCRIMSLNLSNKNRNQWKSPKYAFRMAFVLVVPVFILSTVVLLMNQAFPCLVMLSLSMFLLARIDDGRKSMASRTSSNKMDKTSQIDRSSRFIQFVLVVFLVTESPQGLFNIVGSLFIIDYIK</sequence>
<feature type="transmembrane region" description="Helical" evidence="1">
    <location>
        <begin position="228"/>
        <end position="255"/>
    </location>
</feature>
<protein>
    <submittedName>
        <fullName evidence="2">G_PROTEIN_RECEP_F1_2 domain-containing protein</fullName>
    </submittedName>
</protein>
<evidence type="ECO:0000256" key="1">
    <source>
        <dbReference type="SAM" id="Phobius"/>
    </source>
</evidence>
<dbReference type="Gene3D" id="1.20.1070.10">
    <property type="entry name" value="Rhodopsin 7-helix transmembrane proteins"/>
    <property type="match status" value="1"/>
</dbReference>
<name>A0A8R1I0W4_CAEJA</name>